<gene>
    <name evidence="1" type="ORF">C7378_0204</name>
</gene>
<proteinExistence type="predicted"/>
<protein>
    <submittedName>
        <fullName evidence="1">Uncharacterized protein DUF4238</fullName>
    </submittedName>
</protein>
<comment type="caution">
    <text evidence="1">The sequence shown here is derived from an EMBL/GenBank/DDBJ whole genome shotgun (WGS) entry which is preliminary data.</text>
</comment>
<reference evidence="1 2" key="1">
    <citation type="submission" date="2019-03" db="EMBL/GenBank/DDBJ databases">
        <title>Genomic Encyclopedia of Type Strains, Phase IV (KMG-IV): sequencing the most valuable type-strain genomes for metagenomic binning, comparative biology and taxonomic classification.</title>
        <authorList>
            <person name="Goeker M."/>
        </authorList>
    </citation>
    <scope>NUCLEOTIDE SEQUENCE [LARGE SCALE GENOMIC DNA]</scope>
    <source>
        <strain evidence="1 2">DSM 103428</strain>
    </source>
</reference>
<dbReference type="RefSeq" id="WP_131990824.1">
    <property type="nucleotide sequence ID" value="NZ_SMGK01000001.1"/>
</dbReference>
<keyword evidence="2" id="KW-1185">Reference proteome</keyword>
<dbReference type="EMBL" id="SMGK01000001">
    <property type="protein sequence ID" value="TCK75224.1"/>
    <property type="molecule type" value="Genomic_DNA"/>
</dbReference>
<accession>A0A4R1LAN6</accession>
<evidence type="ECO:0000313" key="2">
    <source>
        <dbReference type="Proteomes" id="UP000295210"/>
    </source>
</evidence>
<dbReference type="AlphaFoldDB" id="A0A4R1LAN6"/>
<name>A0A4R1LAN6_9BACT</name>
<dbReference type="Pfam" id="PF14022">
    <property type="entry name" value="DUF4238"/>
    <property type="match status" value="1"/>
</dbReference>
<dbReference type="Proteomes" id="UP000295210">
    <property type="component" value="Unassembled WGS sequence"/>
</dbReference>
<organism evidence="1 2">
    <name type="scientific">Acidipila rosea</name>
    <dbReference type="NCBI Taxonomy" id="768535"/>
    <lineage>
        <taxon>Bacteria</taxon>
        <taxon>Pseudomonadati</taxon>
        <taxon>Acidobacteriota</taxon>
        <taxon>Terriglobia</taxon>
        <taxon>Terriglobales</taxon>
        <taxon>Acidobacteriaceae</taxon>
        <taxon>Acidipila</taxon>
    </lineage>
</organism>
<dbReference type="OrthoDB" id="280786at2"/>
<dbReference type="InterPro" id="IPR025332">
    <property type="entry name" value="DUF4238"/>
</dbReference>
<evidence type="ECO:0000313" key="1">
    <source>
        <dbReference type="EMBL" id="TCK75224.1"/>
    </source>
</evidence>
<sequence length="305" mass="34590">MSSNARAHHYVPQCWLAGFTDSGEKDGRLQQTDIKTGNQWPTNPRNAGHQRDFYRLSDPEKDPLLVETKLAGIEGTIAPILQRLDRERRLPDDDELGSLIVFMAIQWIRVPAFRPFLFNFTDTFMRDKLSDALSSQESWERTLQQAAIPAGAEGSEYHKMREFFQSGEFSLNIGNDWYLKEGFINAIGVMESLEKRHWGVVVSDAGDFVASDNPVVMDGPASERMGFENAGVVIYPISRHLVLYGTRTAISIPHMEPIDVARHNTFMMMTASSYVYSHRPDFPWLDAEGRIKTDAHLFLQATFAT</sequence>